<dbReference type="Gene3D" id="3.40.50.720">
    <property type="entry name" value="NAD(P)-binding Rossmann-like Domain"/>
    <property type="match status" value="1"/>
</dbReference>
<dbReference type="InterPro" id="IPR051267">
    <property type="entry name" value="STEAP_metalloreductase"/>
</dbReference>
<dbReference type="PANTHER" id="PTHR14239">
    <property type="entry name" value="DUDULIN-RELATED"/>
    <property type="match status" value="1"/>
</dbReference>
<evidence type="ECO:0000259" key="2">
    <source>
        <dbReference type="Pfam" id="PF03807"/>
    </source>
</evidence>
<dbReference type="AlphaFoldDB" id="A0A0W1SKX2"/>
<dbReference type="RefSeq" id="WP_058572515.1">
    <property type="nucleotide sequence ID" value="NZ_LOPV01000225.1"/>
</dbReference>
<keyword evidence="4" id="KW-1185">Reference proteome</keyword>
<name>A0A0W1SKX2_9EURY</name>
<proteinExistence type="predicted"/>
<dbReference type="Proteomes" id="UP000053157">
    <property type="component" value="Unassembled WGS sequence"/>
</dbReference>
<dbReference type="EMBL" id="LOPV01000225">
    <property type="protein sequence ID" value="KTG26595.1"/>
    <property type="molecule type" value="Genomic_DNA"/>
</dbReference>
<reference evidence="3 4" key="1">
    <citation type="submission" date="2015-12" db="EMBL/GenBank/DDBJ databases">
        <title>Haloferax profundi sp. nov. isolated from the Discovery deep brine-seawater interface in the Red Sea.</title>
        <authorList>
            <person name="Zhang G."/>
            <person name="Stingl U."/>
            <person name="Rashid M."/>
        </authorList>
    </citation>
    <scope>NUCLEOTIDE SEQUENCE [LARGE SCALE GENOMIC DNA]</scope>
    <source>
        <strain evidence="3 4">SB29</strain>
    </source>
</reference>
<dbReference type="OrthoDB" id="8635at2157"/>
<accession>A0A0W1SKX2</accession>
<evidence type="ECO:0000313" key="3">
    <source>
        <dbReference type="EMBL" id="KTG26595.1"/>
    </source>
</evidence>
<dbReference type="InterPro" id="IPR028939">
    <property type="entry name" value="P5C_Rdtase_cat_N"/>
</dbReference>
<evidence type="ECO:0000256" key="1">
    <source>
        <dbReference type="ARBA" id="ARBA00023002"/>
    </source>
</evidence>
<evidence type="ECO:0000313" key="4">
    <source>
        <dbReference type="Proteomes" id="UP000053157"/>
    </source>
</evidence>
<dbReference type="GO" id="GO:0016491">
    <property type="term" value="F:oxidoreductase activity"/>
    <property type="evidence" value="ECO:0007669"/>
    <property type="project" value="UniProtKB-KW"/>
</dbReference>
<dbReference type="SUPFAM" id="SSF51735">
    <property type="entry name" value="NAD(P)-binding Rossmann-fold domains"/>
    <property type="match status" value="1"/>
</dbReference>
<protein>
    <submittedName>
        <fullName evidence="3">NADP oxidoreductase</fullName>
    </submittedName>
</protein>
<sequence>MDIGILGAGRLGGTVAQLFVEAGHHVAIANTSGPDSLEDLSETFGSSLDAVVPEQAVEFGDVVFLAVPFRRRQSLPDADTFADKVVVDAMNPYTENFHVIDLGDRTSSEVVASQLSDARVVKAFNTIYWETLRDFGHPELDESERFAIFLAGDDAEAKAVVAELIRDIGFGPVDVGPLVSGGSLLEPGAALYNREISTAEAREKTQELFARR</sequence>
<dbReference type="InterPro" id="IPR036291">
    <property type="entry name" value="NAD(P)-bd_dom_sf"/>
</dbReference>
<comment type="caution">
    <text evidence="3">The sequence shown here is derived from an EMBL/GenBank/DDBJ whole genome shotgun (WGS) entry which is preliminary data.</text>
</comment>
<organism evidence="3 4">
    <name type="scientific">Haloferax profundi</name>
    <dbReference type="NCBI Taxonomy" id="1544718"/>
    <lineage>
        <taxon>Archaea</taxon>
        <taxon>Methanobacteriati</taxon>
        <taxon>Methanobacteriota</taxon>
        <taxon>Stenosarchaea group</taxon>
        <taxon>Halobacteria</taxon>
        <taxon>Halobacteriales</taxon>
        <taxon>Haloferacaceae</taxon>
        <taxon>Haloferax</taxon>
    </lineage>
</organism>
<dbReference type="Pfam" id="PF03807">
    <property type="entry name" value="F420_oxidored"/>
    <property type="match status" value="1"/>
</dbReference>
<keyword evidence="1" id="KW-0560">Oxidoreductase</keyword>
<gene>
    <name evidence="3" type="ORF">AUR66_16170</name>
</gene>
<feature type="domain" description="Pyrroline-5-carboxylate reductase catalytic N-terminal" evidence="2">
    <location>
        <begin position="3"/>
        <end position="92"/>
    </location>
</feature>